<feature type="transmembrane region" description="Helical" evidence="1">
    <location>
        <begin position="12"/>
        <end position="37"/>
    </location>
</feature>
<keyword evidence="1" id="KW-1133">Transmembrane helix</keyword>
<dbReference type="InParanoid" id="D6U0C8"/>
<dbReference type="AlphaFoldDB" id="D6U0C8"/>
<organism evidence="2 3">
    <name type="scientific">Ktedonobacter racemifer DSM 44963</name>
    <dbReference type="NCBI Taxonomy" id="485913"/>
    <lineage>
        <taxon>Bacteria</taxon>
        <taxon>Bacillati</taxon>
        <taxon>Chloroflexota</taxon>
        <taxon>Ktedonobacteria</taxon>
        <taxon>Ktedonobacterales</taxon>
        <taxon>Ktedonobacteraceae</taxon>
        <taxon>Ktedonobacter</taxon>
    </lineage>
</organism>
<dbReference type="Proteomes" id="UP000004508">
    <property type="component" value="Unassembled WGS sequence"/>
</dbReference>
<sequence length="43" mass="4953">MFNANVYLELKYIALYLVLSFEDEISIFFSLIGYAFAPAALRD</sequence>
<evidence type="ECO:0000313" key="2">
    <source>
        <dbReference type="EMBL" id="EFH82268.1"/>
    </source>
</evidence>
<dbReference type="EMBL" id="ADVG01000004">
    <property type="protein sequence ID" value="EFH82268.1"/>
    <property type="molecule type" value="Genomic_DNA"/>
</dbReference>
<gene>
    <name evidence="2" type="ORF">Krac_3060</name>
</gene>
<reference evidence="2 3" key="1">
    <citation type="journal article" date="2011" name="Stand. Genomic Sci.">
        <title>Non-contiguous finished genome sequence and contextual data of the filamentous soil bacterium Ktedonobacter racemifer type strain (SOSP1-21).</title>
        <authorList>
            <person name="Chang Y.J."/>
            <person name="Land M."/>
            <person name="Hauser L."/>
            <person name="Chertkov O."/>
            <person name="Del Rio T.G."/>
            <person name="Nolan M."/>
            <person name="Copeland A."/>
            <person name="Tice H."/>
            <person name="Cheng J.F."/>
            <person name="Lucas S."/>
            <person name="Han C."/>
            <person name="Goodwin L."/>
            <person name="Pitluck S."/>
            <person name="Ivanova N."/>
            <person name="Ovchinikova G."/>
            <person name="Pati A."/>
            <person name="Chen A."/>
            <person name="Palaniappan K."/>
            <person name="Mavromatis K."/>
            <person name="Liolios K."/>
            <person name="Brettin T."/>
            <person name="Fiebig A."/>
            <person name="Rohde M."/>
            <person name="Abt B."/>
            <person name="Goker M."/>
            <person name="Detter J.C."/>
            <person name="Woyke T."/>
            <person name="Bristow J."/>
            <person name="Eisen J.A."/>
            <person name="Markowitz V."/>
            <person name="Hugenholtz P."/>
            <person name="Kyrpides N.C."/>
            <person name="Klenk H.P."/>
            <person name="Lapidus A."/>
        </authorList>
    </citation>
    <scope>NUCLEOTIDE SEQUENCE [LARGE SCALE GENOMIC DNA]</scope>
    <source>
        <strain evidence="3">DSM 44963</strain>
    </source>
</reference>
<keyword evidence="1" id="KW-0472">Membrane</keyword>
<keyword evidence="3" id="KW-1185">Reference proteome</keyword>
<proteinExistence type="predicted"/>
<keyword evidence="1" id="KW-0812">Transmembrane</keyword>
<evidence type="ECO:0000313" key="3">
    <source>
        <dbReference type="Proteomes" id="UP000004508"/>
    </source>
</evidence>
<name>D6U0C8_KTERA</name>
<evidence type="ECO:0000256" key="1">
    <source>
        <dbReference type="SAM" id="Phobius"/>
    </source>
</evidence>
<comment type="caution">
    <text evidence="2">The sequence shown here is derived from an EMBL/GenBank/DDBJ whole genome shotgun (WGS) entry which is preliminary data.</text>
</comment>
<protein>
    <submittedName>
        <fullName evidence="2">Uncharacterized protein</fullName>
    </submittedName>
</protein>
<accession>D6U0C8</accession>